<evidence type="ECO:0000313" key="3">
    <source>
        <dbReference type="Proteomes" id="UP001458880"/>
    </source>
</evidence>
<evidence type="ECO:0000256" key="1">
    <source>
        <dbReference type="SAM" id="Phobius"/>
    </source>
</evidence>
<reference evidence="2 3" key="1">
    <citation type="journal article" date="2024" name="BMC Genomics">
        <title>De novo assembly and annotation of Popillia japonica's genome with initial clues to its potential as an invasive pest.</title>
        <authorList>
            <person name="Cucini C."/>
            <person name="Boschi S."/>
            <person name="Funari R."/>
            <person name="Cardaioli E."/>
            <person name="Iannotti N."/>
            <person name="Marturano G."/>
            <person name="Paoli F."/>
            <person name="Bruttini M."/>
            <person name="Carapelli A."/>
            <person name="Frati F."/>
            <person name="Nardi F."/>
        </authorList>
    </citation>
    <scope>NUCLEOTIDE SEQUENCE [LARGE SCALE GENOMIC DNA]</scope>
    <source>
        <strain evidence="2">DMR45628</strain>
    </source>
</reference>
<dbReference type="SUPFAM" id="SSF58113">
    <property type="entry name" value="Apolipoprotein A-I"/>
    <property type="match status" value="1"/>
</dbReference>
<dbReference type="AlphaFoldDB" id="A0AAW1IBX1"/>
<feature type="transmembrane region" description="Helical" evidence="1">
    <location>
        <begin position="289"/>
        <end position="312"/>
    </location>
</feature>
<dbReference type="Proteomes" id="UP001458880">
    <property type="component" value="Unassembled WGS sequence"/>
</dbReference>
<comment type="caution">
    <text evidence="2">The sequence shown here is derived from an EMBL/GenBank/DDBJ whole genome shotgun (WGS) entry which is preliminary data.</text>
</comment>
<dbReference type="EMBL" id="JASPKY010000682">
    <property type="protein sequence ID" value="KAK9686847.1"/>
    <property type="molecule type" value="Genomic_DNA"/>
</dbReference>
<sequence length="336" mass="38898">MWICHELSDLIRKLRHKDTNIIHGDAHDVENIMGISCIDTVDTTQDAINITNEREEYLSLLQKLNLGIQRLIQQHEDRSKTLRVIQQNESNAYWTSVNQDYRKFFKTVEDNVQDVIYKITSILNLTQNAYRSNINDESYQTVAENQWKIFATNFTESLRHDSKSFLEEIKTIFQSTLSGIQTKFEEGITGDRKNIIEEMRNIFDSSFKKIQTNFHEMVNTDRTTFIEEIRNILAPTLSVIQNNLLSINKFIANNGLVPKQISNGSDIVFAKSLSFKSANENIYNPNRNFILLVIGVYGVLFILVVGLVFYLVTNVKSRRLFKSEHSEVNLLHNLPV</sequence>
<gene>
    <name evidence="2" type="ORF">QE152_g36890</name>
</gene>
<evidence type="ECO:0000313" key="2">
    <source>
        <dbReference type="EMBL" id="KAK9686847.1"/>
    </source>
</evidence>
<keyword evidence="1" id="KW-0812">Transmembrane</keyword>
<name>A0AAW1IBX1_POPJA</name>
<keyword evidence="3" id="KW-1185">Reference proteome</keyword>
<proteinExistence type="predicted"/>
<accession>A0AAW1IBX1</accession>
<organism evidence="2 3">
    <name type="scientific">Popillia japonica</name>
    <name type="common">Japanese beetle</name>
    <dbReference type="NCBI Taxonomy" id="7064"/>
    <lineage>
        <taxon>Eukaryota</taxon>
        <taxon>Metazoa</taxon>
        <taxon>Ecdysozoa</taxon>
        <taxon>Arthropoda</taxon>
        <taxon>Hexapoda</taxon>
        <taxon>Insecta</taxon>
        <taxon>Pterygota</taxon>
        <taxon>Neoptera</taxon>
        <taxon>Endopterygota</taxon>
        <taxon>Coleoptera</taxon>
        <taxon>Polyphaga</taxon>
        <taxon>Scarabaeiformia</taxon>
        <taxon>Scarabaeidae</taxon>
        <taxon>Rutelinae</taxon>
        <taxon>Popillia</taxon>
    </lineage>
</organism>
<protein>
    <submittedName>
        <fullName evidence="2">Uncharacterized protein</fullName>
    </submittedName>
</protein>
<keyword evidence="1" id="KW-1133">Transmembrane helix</keyword>
<keyword evidence="1" id="KW-0472">Membrane</keyword>